<evidence type="ECO:0000256" key="10">
    <source>
        <dbReference type="ARBA" id="ARBA00023136"/>
    </source>
</evidence>
<dbReference type="GO" id="GO:0035025">
    <property type="term" value="P:positive regulation of Rho protein signal transduction"/>
    <property type="evidence" value="ECO:0007669"/>
    <property type="project" value="TreeGrafter"/>
</dbReference>
<dbReference type="FunFam" id="1.20.1070.10:FF:000040">
    <property type="entry name" value="Coagulation factor 2 (thrombin) receptor"/>
    <property type="match status" value="1"/>
</dbReference>
<feature type="transmembrane region" description="Helical" evidence="18">
    <location>
        <begin position="97"/>
        <end position="116"/>
    </location>
</feature>
<proteinExistence type="inferred from homology"/>
<feature type="transmembrane region" description="Helical" evidence="18">
    <location>
        <begin position="175"/>
        <end position="195"/>
    </location>
</feature>
<dbReference type="Pfam" id="PF00001">
    <property type="entry name" value="7tm_1"/>
    <property type="match status" value="1"/>
</dbReference>
<feature type="transmembrane region" description="Helical" evidence="18">
    <location>
        <begin position="136"/>
        <end position="163"/>
    </location>
</feature>
<evidence type="ECO:0000256" key="9">
    <source>
        <dbReference type="ARBA" id="ARBA00023084"/>
    </source>
</evidence>
<dbReference type="GO" id="GO:0005886">
    <property type="term" value="C:plasma membrane"/>
    <property type="evidence" value="ECO:0007669"/>
    <property type="project" value="UniProtKB-SubCell"/>
</dbReference>
<organism evidence="20 21">
    <name type="scientific">Aquarana catesbeiana</name>
    <name type="common">American bullfrog</name>
    <name type="synonym">Rana catesbeiana</name>
    <dbReference type="NCBI Taxonomy" id="8400"/>
    <lineage>
        <taxon>Eukaryota</taxon>
        <taxon>Metazoa</taxon>
        <taxon>Chordata</taxon>
        <taxon>Craniata</taxon>
        <taxon>Vertebrata</taxon>
        <taxon>Euteleostomi</taxon>
        <taxon>Amphibia</taxon>
        <taxon>Batrachia</taxon>
        <taxon>Anura</taxon>
        <taxon>Neobatrachia</taxon>
        <taxon>Ranoidea</taxon>
        <taxon>Ranidae</taxon>
        <taxon>Aquarana</taxon>
    </lineage>
</organism>
<dbReference type="PROSITE" id="PS00237">
    <property type="entry name" value="G_PROTEIN_RECEP_F1_1"/>
    <property type="match status" value="1"/>
</dbReference>
<keyword evidence="13" id="KW-0325">Glycoprotein</keyword>
<keyword evidence="9" id="KW-0094">Blood coagulation</keyword>
<dbReference type="PRINTS" id="PR01428">
    <property type="entry name" value="PROTEASEAR"/>
</dbReference>
<dbReference type="GO" id="GO:0030194">
    <property type="term" value="P:positive regulation of blood coagulation"/>
    <property type="evidence" value="ECO:0007669"/>
    <property type="project" value="TreeGrafter"/>
</dbReference>
<evidence type="ECO:0000256" key="1">
    <source>
        <dbReference type="ARBA" id="ARBA00004651"/>
    </source>
</evidence>
<keyword evidence="4 17" id="KW-0812">Transmembrane</keyword>
<protein>
    <recommendedName>
        <fullName evidence="2">Proteinase-activated receptor 1</fullName>
    </recommendedName>
    <alternativeName>
        <fullName evidence="15">Thrombin receptor</fullName>
    </alternativeName>
</protein>
<evidence type="ECO:0000256" key="18">
    <source>
        <dbReference type="SAM" id="Phobius"/>
    </source>
</evidence>
<feature type="transmembrane region" description="Helical" evidence="18">
    <location>
        <begin position="267"/>
        <end position="287"/>
    </location>
</feature>
<dbReference type="AlphaFoldDB" id="A0A2G9RHS9"/>
<dbReference type="Proteomes" id="UP000228934">
    <property type="component" value="Unassembled WGS sequence"/>
</dbReference>
<evidence type="ECO:0000256" key="5">
    <source>
        <dbReference type="ARBA" id="ARBA00022696"/>
    </source>
</evidence>
<reference evidence="21" key="1">
    <citation type="journal article" date="2017" name="Nat. Commun.">
        <title>The North American bullfrog draft genome provides insight into hormonal regulation of long noncoding RNA.</title>
        <authorList>
            <person name="Hammond S.A."/>
            <person name="Warren R.L."/>
            <person name="Vandervalk B.P."/>
            <person name="Kucuk E."/>
            <person name="Khan H."/>
            <person name="Gibb E.A."/>
            <person name="Pandoh P."/>
            <person name="Kirk H."/>
            <person name="Zhao Y."/>
            <person name="Jones M."/>
            <person name="Mungall A.J."/>
            <person name="Coope R."/>
            <person name="Pleasance S."/>
            <person name="Moore R.A."/>
            <person name="Holt R.A."/>
            <person name="Round J.M."/>
            <person name="Ohora S."/>
            <person name="Walle B.V."/>
            <person name="Veldhoen N."/>
            <person name="Helbing C.C."/>
            <person name="Birol I."/>
        </authorList>
    </citation>
    <scope>NUCLEOTIDE SEQUENCE [LARGE SCALE GENOMIC DNA]</scope>
</reference>
<feature type="domain" description="G-protein coupled receptors family 1 profile" evidence="19">
    <location>
        <begin position="75"/>
        <end position="326"/>
    </location>
</feature>
<evidence type="ECO:0000256" key="16">
    <source>
        <dbReference type="PIRSR" id="PIRSR603912-52"/>
    </source>
</evidence>
<dbReference type="GO" id="GO:0007596">
    <property type="term" value="P:blood coagulation"/>
    <property type="evidence" value="ECO:0007669"/>
    <property type="project" value="UniProtKB-KW"/>
</dbReference>
<evidence type="ECO:0000256" key="2">
    <source>
        <dbReference type="ARBA" id="ARBA00019705"/>
    </source>
</evidence>
<feature type="transmembrane region" description="Helical" evidence="18">
    <location>
        <begin position="64"/>
        <end position="85"/>
    </location>
</feature>
<dbReference type="OrthoDB" id="8881832at2759"/>
<evidence type="ECO:0000256" key="17">
    <source>
        <dbReference type="RuleBase" id="RU000688"/>
    </source>
</evidence>
<evidence type="ECO:0000256" key="4">
    <source>
        <dbReference type="ARBA" id="ARBA00022692"/>
    </source>
</evidence>
<evidence type="ECO:0000256" key="13">
    <source>
        <dbReference type="ARBA" id="ARBA00023180"/>
    </source>
</evidence>
<evidence type="ECO:0000256" key="6">
    <source>
        <dbReference type="ARBA" id="ARBA00022729"/>
    </source>
</evidence>
<dbReference type="SUPFAM" id="SSF81321">
    <property type="entry name" value="Family A G protein-coupled receptor-like"/>
    <property type="match status" value="1"/>
</dbReference>
<dbReference type="PRINTS" id="PR00908">
    <property type="entry name" value="THROMBINR"/>
</dbReference>
<keyword evidence="8 17" id="KW-0297">G-protein coupled receptor</keyword>
<keyword evidence="21" id="KW-1185">Reference proteome</keyword>
<keyword evidence="12 17" id="KW-0675">Receptor</keyword>
<dbReference type="InterPro" id="IPR017452">
    <property type="entry name" value="GPCR_Rhodpsn_7TM"/>
</dbReference>
<feature type="transmembrane region" description="Helical" evidence="18">
    <location>
        <begin position="307"/>
        <end position="329"/>
    </location>
</feature>
<evidence type="ECO:0000259" key="19">
    <source>
        <dbReference type="PROSITE" id="PS50262"/>
    </source>
</evidence>
<evidence type="ECO:0000256" key="12">
    <source>
        <dbReference type="ARBA" id="ARBA00023170"/>
    </source>
</evidence>
<evidence type="ECO:0000256" key="7">
    <source>
        <dbReference type="ARBA" id="ARBA00022989"/>
    </source>
</evidence>
<sequence>METSAVVPTSLDSRTVYPTYDFNKTITDEWTPDLYDTTYPYYGIYSESVLSIVNWRNTKFIPSIHTVVFLVGLPLNIMAIIIFLVKMKVRKPAVVYMLNLATADVLFVSVLPFLIIYRFSGNNWLMGEEMCRFVMAAFYCNMYCSILFMTSISVDRFIAVAYAVRSLSWRTVNRAWLVCGVIWAISLASTVPLLVGEQTIFISELNITTCYDVQYSEDLRGFYFYYFTTLLSLLFFLPLFVTTFCYIRIIHNLSTIKMNNMRKRLRAIYLTVIVLCVFALCFGPTNVLHFSYYLQMYYYDDDSLYEAYTLSSTICSISCCLDPLIYYLASSQCQRYVYSLLGRKKDYRPPRRQHSALTDKEEYTEIMLR</sequence>
<evidence type="ECO:0000256" key="8">
    <source>
        <dbReference type="ARBA" id="ARBA00023040"/>
    </source>
</evidence>
<gene>
    <name evidence="20" type="ORF">AB205_0057800</name>
</gene>
<comment type="similarity">
    <text evidence="17">Belongs to the G-protein coupled receptor 1 family.</text>
</comment>
<dbReference type="GO" id="GO:0015057">
    <property type="term" value="F:thrombin-activated receptor activity"/>
    <property type="evidence" value="ECO:0007669"/>
    <property type="project" value="InterPro"/>
</dbReference>
<dbReference type="PANTHER" id="PTHR24232">
    <property type="entry name" value="G-PROTEIN COUPLED RECEPTOR"/>
    <property type="match status" value="1"/>
</dbReference>
<dbReference type="PROSITE" id="PS50262">
    <property type="entry name" value="G_PROTEIN_RECEP_F1_2"/>
    <property type="match status" value="1"/>
</dbReference>
<evidence type="ECO:0000256" key="11">
    <source>
        <dbReference type="ARBA" id="ARBA00023157"/>
    </source>
</evidence>
<feature type="transmembrane region" description="Helical" evidence="18">
    <location>
        <begin position="223"/>
        <end position="247"/>
    </location>
</feature>
<evidence type="ECO:0000313" key="21">
    <source>
        <dbReference type="Proteomes" id="UP000228934"/>
    </source>
</evidence>
<evidence type="ECO:0000256" key="14">
    <source>
        <dbReference type="ARBA" id="ARBA00023224"/>
    </source>
</evidence>
<dbReference type="EMBL" id="KV939401">
    <property type="protein sequence ID" value="PIO27449.1"/>
    <property type="molecule type" value="Genomic_DNA"/>
</dbReference>
<keyword evidence="5" id="KW-0356">Hemostasis</keyword>
<feature type="disulfide bond" evidence="16">
    <location>
        <begin position="131"/>
        <end position="210"/>
    </location>
</feature>
<keyword evidence="7 18" id="KW-1133">Transmembrane helix</keyword>
<dbReference type="GO" id="GO:0007200">
    <property type="term" value="P:phospholipase C-activating G protein-coupled receptor signaling pathway"/>
    <property type="evidence" value="ECO:0007669"/>
    <property type="project" value="TreeGrafter"/>
</dbReference>
<dbReference type="InterPro" id="IPR003912">
    <property type="entry name" value="Protea_act_rcpt"/>
</dbReference>
<comment type="subcellular location">
    <subcellularLocation>
        <location evidence="1">Cell membrane</location>
        <topology evidence="1">Multi-pass membrane protein</topology>
    </subcellularLocation>
</comment>
<evidence type="ECO:0000256" key="15">
    <source>
        <dbReference type="ARBA" id="ARBA00031780"/>
    </source>
</evidence>
<dbReference type="PANTHER" id="PTHR24232:SF20">
    <property type="entry name" value="PROTEINASE-ACTIVATED RECEPTOR 1"/>
    <property type="match status" value="1"/>
</dbReference>
<dbReference type="Gene3D" id="1.20.1070.10">
    <property type="entry name" value="Rhodopsin 7-helix transmembrane proteins"/>
    <property type="match status" value="1"/>
</dbReference>
<dbReference type="InterPro" id="IPR000276">
    <property type="entry name" value="GPCR_Rhodpsn"/>
</dbReference>
<keyword evidence="11 16" id="KW-1015">Disulfide bond</keyword>
<keyword evidence="3" id="KW-1003">Cell membrane</keyword>
<dbReference type="InterPro" id="IPR000935">
    <property type="entry name" value="Thrmbn_rcpt"/>
</dbReference>
<evidence type="ECO:0000256" key="3">
    <source>
        <dbReference type="ARBA" id="ARBA00022475"/>
    </source>
</evidence>
<dbReference type="PRINTS" id="PR00237">
    <property type="entry name" value="GPCRRHODOPSN"/>
</dbReference>
<accession>A0A2G9RHS9</accession>
<keyword evidence="14 17" id="KW-0807">Transducer</keyword>
<name>A0A2G9RHS9_AQUCT</name>
<evidence type="ECO:0000313" key="20">
    <source>
        <dbReference type="EMBL" id="PIO27449.1"/>
    </source>
</evidence>
<keyword evidence="10 18" id="KW-0472">Membrane</keyword>
<keyword evidence="6" id="KW-0732">Signal</keyword>